<dbReference type="InterPro" id="IPR041469">
    <property type="entry name" value="Subtilisin-like_FN3"/>
</dbReference>
<comment type="caution">
    <text evidence="6">Lacks conserved residue(s) required for the propagation of feature annotation.</text>
</comment>
<dbReference type="PROSITE" id="PS51892">
    <property type="entry name" value="SUBTILASE"/>
    <property type="match status" value="1"/>
</dbReference>
<dbReference type="InterPro" id="IPR036852">
    <property type="entry name" value="Peptidase_S8/S53_dom_sf"/>
</dbReference>
<dbReference type="GO" id="GO:0006508">
    <property type="term" value="P:proteolysis"/>
    <property type="evidence" value="ECO:0007669"/>
    <property type="project" value="UniProtKB-KW"/>
</dbReference>
<dbReference type="SUPFAM" id="SSF52743">
    <property type="entry name" value="Subtilisin-like"/>
    <property type="match status" value="1"/>
</dbReference>
<accession>A0A9W7IB16</accession>
<keyword evidence="2" id="KW-0645">Protease</keyword>
<dbReference type="OrthoDB" id="968273at2759"/>
<evidence type="ECO:0000259" key="7">
    <source>
        <dbReference type="Pfam" id="PF00082"/>
    </source>
</evidence>
<dbReference type="Pfam" id="PF00082">
    <property type="entry name" value="Peptidase_S8"/>
    <property type="match status" value="1"/>
</dbReference>
<dbReference type="GO" id="GO:0004252">
    <property type="term" value="F:serine-type endopeptidase activity"/>
    <property type="evidence" value="ECO:0007669"/>
    <property type="project" value="InterPro"/>
</dbReference>
<keyword evidence="10" id="KW-1185">Reference proteome</keyword>
<evidence type="ECO:0000256" key="1">
    <source>
        <dbReference type="ARBA" id="ARBA00011073"/>
    </source>
</evidence>
<dbReference type="Gene3D" id="2.60.40.2310">
    <property type="match status" value="1"/>
</dbReference>
<organism evidence="9 10">
    <name type="scientific">Hibiscus trionum</name>
    <name type="common">Flower of an hour</name>
    <dbReference type="NCBI Taxonomy" id="183268"/>
    <lineage>
        <taxon>Eukaryota</taxon>
        <taxon>Viridiplantae</taxon>
        <taxon>Streptophyta</taxon>
        <taxon>Embryophyta</taxon>
        <taxon>Tracheophyta</taxon>
        <taxon>Spermatophyta</taxon>
        <taxon>Magnoliopsida</taxon>
        <taxon>eudicotyledons</taxon>
        <taxon>Gunneridae</taxon>
        <taxon>Pentapetalae</taxon>
        <taxon>rosids</taxon>
        <taxon>malvids</taxon>
        <taxon>Malvales</taxon>
        <taxon>Malvaceae</taxon>
        <taxon>Malvoideae</taxon>
        <taxon>Hibiscus</taxon>
    </lineage>
</organism>
<dbReference type="PROSITE" id="PS00138">
    <property type="entry name" value="SUBTILASE_SER"/>
    <property type="match status" value="1"/>
</dbReference>
<dbReference type="Gene3D" id="3.40.50.200">
    <property type="entry name" value="Peptidase S8/S53 domain"/>
    <property type="match status" value="1"/>
</dbReference>
<dbReference type="InterPro" id="IPR045051">
    <property type="entry name" value="SBT"/>
</dbReference>
<evidence type="ECO:0000313" key="9">
    <source>
        <dbReference type="EMBL" id="GMI91148.1"/>
    </source>
</evidence>
<evidence type="ECO:0000256" key="3">
    <source>
        <dbReference type="ARBA" id="ARBA00022729"/>
    </source>
</evidence>
<dbReference type="Proteomes" id="UP001165190">
    <property type="component" value="Unassembled WGS sequence"/>
</dbReference>
<name>A0A9W7IB16_HIBTR</name>
<dbReference type="AlphaFoldDB" id="A0A9W7IB16"/>
<protein>
    <submittedName>
        <fullName evidence="9">Subtilase 1.8</fullName>
    </submittedName>
</protein>
<evidence type="ECO:0000313" key="10">
    <source>
        <dbReference type="Proteomes" id="UP001165190"/>
    </source>
</evidence>
<feature type="domain" description="Subtilisin-like protease fibronectin type-III" evidence="8">
    <location>
        <begin position="151"/>
        <end position="253"/>
    </location>
</feature>
<keyword evidence="5" id="KW-0720">Serine protease</keyword>
<reference evidence="9" key="1">
    <citation type="submission" date="2023-05" db="EMBL/GenBank/DDBJ databases">
        <title>Genome and transcriptome analyses reveal genes involved in the formation of fine ridges on petal epidermal cells in Hibiscus trionum.</title>
        <authorList>
            <person name="Koshimizu S."/>
            <person name="Masuda S."/>
            <person name="Ishii T."/>
            <person name="Shirasu K."/>
            <person name="Hoshino A."/>
            <person name="Arita M."/>
        </authorList>
    </citation>
    <scope>NUCLEOTIDE SEQUENCE</scope>
    <source>
        <strain evidence="9">Hamamatsu line</strain>
    </source>
</reference>
<evidence type="ECO:0000256" key="2">
    <source>
        <dbReference type="ARBA" id="ARBA00022670"/>
    </source>
</evidence>
<evidence type="ECO:0000256" key="5">
    <source>
        <dbReference type="ARBA" id="ARBA00022825"/>
    </source>
</evidence>
<proteinExistence type="inferred from homology"/>
<evidence type="ECO:0000256" key="4">
    <source>
        <dbReference type="ARBA" id="ARBA00022801"/>
    </source>
</evidence>
<keyword evidence="3" id="KW-0732">Signal</keyword>
<feature type="domain" description="Peptidase S8/S53" evidence="7">
    <location>
        <begin position="2"/>
        <end position="75"/>
    </location>
</feature>
<dbReference type="Pfam" id="PF17766">
    <property type="entry name" value="fn3_6"/>
    <property type="match status" value="1"/>
</dbReference>
<dbReference type="InterPro" id="IPR000209">
    <property type="entry name" value="Peptidase_S8/S53_dom"/>
</dbReference>
<evidence type="ECO:0000256" key="6">
    <source>
        <dbReference type="PROSITE-ProRule" id="PRU01240"/>
    </source>
</evidence>
<dbReference type="EMBL" id="BSYR01000024">
    <property type="protein sequence ID" value="GMI91148.1"/>
    <property type="molecule type" value="Genomic_DNA"/>
</dbReference>
<dbReference type="InterPro" id="IPR023828">
    <property type="entry name" value="Peptidase_S8_Ser-AS"/>
</dbReference>
<comment type="similarity">
    <text evidence="1 6">Belongs to the peptidase S8 family.</text>
</comment>
<keyword evidence="4" id="KW-0378">Hydrolase</keyword>
<evidence type="ECO:0000259" key="8">
    <source>
        <dbReference type="Pfam" id="PF17766"/>
    </source>
</evidence>
<dbReference type="PANTHER" id="PTHR10795">
    <property type="entry name" value="PROPROTEIN CONVERTASE SUBTILISIN/KEXIN"/>
    <property type="match status" value="1"/>
</dbReference>
<comment type="caution">
    <text evidence="9">The sequence shown here is derived from an EMBL/GenBank/DDBJ whole genome shotgun (WGS) entry which is preliminary data.</text>
</comment>
<sequence>MAPGSLILAAYNPNNYAAAIGGYIFLSSNYTLLSGTSMACPHASGVAALLKGAHPEWSAAAIRSALVTTANPLDNTLKPIRDNGDVSLSFASPLAMGAGQIDPNQALDPGLIYDATPRDYVNLMCSMNFTQKQIMTITRSKSYNCSNPSSDLNYPSFIVLYDPNMSKTTVKTFHRTVTNVGTGSATYKVKIVQPESSTITVSPETLVFGKTYEKQSFSVTINYSSNNRGEVPFGEVVWIEENGKHKVRSPVVVSPVLSF</sequence>
<gene>
    <name evidence="9" type="ORF">HRI_002784100</name>
</gene>